<dbReference type="GO" id="GO:0004519">
    <property type="term" value="F:endonuclease activity"/>
    <property type="evidence" value="ECO:0007669"/>
    <property type="project" value="InterPro"/>
</dbReference>
<organism evidence="2 3">
    <name type="scientific">Rathayibacter toxicus</name>
    <dbReference type="NCBI Taxonomy" id="145458"/>
    <lineage>
        <taxon>Bacteria</taxon>
        <taxon>Bacillati</taxon>
        <taxon>Actinomycetota</taxon>
        <taxon>Actinomycetes</taxon>
        <taxon>Micrococcales</taxon>
        <taxon>Microbacteriaceae</taxon>
        <taxon>Rathayibacter</taxon>
    </lineage>
</organism>
<dbReference type="InterPro" id="IPR029501">
    <property type="entry name" value="EndoU_bac"/>
</dbReference>
<name>A0A2S5Y6G1_9MICO</name>
<dbReference type="RefSeq" id="WP_082038212.1">
    <property type="nucleotide sequence ID" value="NZ_CP013292.1"/>
</dbReference>
<sequence length="116" mass="12748">MEPRPSYCNTTITAENLVHGNLRNDGNWSGGHLWPGKPGKTPFPSNWSEEKIKKNILDIANDPTLEWEPQGSNTFGLFKANDEPARITVIGEKDGVTIKVVIEPMGEGIITAYPTS</sequence>
<accession>A0A2S5Y6G1</accession>
<dbReference type="EMBL" id="PSWU01000012">
    <property type="protein sequence ID" value="PPI14563.1"/>
    <property type="molecule type" value="Genomic_DNA"/>
</dbReference>
<evidence type="ECO:0000313" key="2">
    <source>
        <dbReference type="EMBL" id="PPI14563.1"/>
    </source>
</evidence>
<dbReference type="GeneID" id="96997008"/>
<proteinExistence type="predicted"/>
<feature type="domain" description="Bacterial EndoU nuclease" evidence="1">
    <location>
        <begin position="30"/>
        <end position="115"/>
    </location>
</feature>
<dbReference type="Pfam" id="PF14436">
    <property type="entry name" value="EndoU_bacteria"/>
    <property type="match status" value="1"/>
</dbReference>
<reference evidence="2 3" key="1">
    <citation type="submission" date="2018-02" db="EMBL/GenBank/DDBJ databases">
        <title>Bacteriophage NCPPB3778 and a type I-E CRISPR drive the evolution of the US Biological Select Agent, Rathayibacter toxicus.</title>
        <authorList>
            <person name="Davis E.W.II."/>
            <person name="Tabima J.F."/>
            <person name="Weisberg A.J."/>
            <person name="Lopes L.D."/>
            <person name="Wiseman M.S."/>
            <person name="Wiseman M.S."/>
            <person name="Pupko T."/>
            <person name="Belcher M.S."/>
            <person name="Sechler A.J."/>
            <person name="Tancos M.A."/>
            <person name="Schroeder B.K."/>
            <person name="Murray T.D."/>
            <person name="Luster D.G."/>
            <person name="Schneider W.L."/>
            <person name="Rogers E."/>
            <person name="Andreote F.D."/>
            <person name="Grunwald N.J."/>
            <person name="Putnam M.L."/>
            <person name="Chang J.H."/>
        </authorList>
    </citation>
    <scope>NUCLEOTIDE SEQUENCE [LARGE SCALE GENOMIC DNA]</scope>
    <source>
        <strain evidence="2 3">FH99</strain>
    </source>
</reference>
<evidence type="ECO:0000259" key="1">
    <source>
        <dbReference type="Pfam" id="PF14436"/>
    </source>
</evidence>
<gene>
    <name evidence="2" type="ORF">C5C51_06920</name>
</gene>
<dbReference type="AlphaFoldDB" id="A0A2S5Y6G1"/>
<comment type="caution">
    <text evidence="2">The sequence shown here is derived from an EMBL/GenBank/DDBJ whole genome shotgun (WGS) entry which is preliminary data.</text>
</comment>
<dbReference type="Proteomes" id="UP000237966">
    <property type="component" value="Unassembled WGS sequence"/>
</dbReference>
<evidence type="ECO:0000313" key="3">
    <source>
        <dbReference type="Proteomes" id="UP000237966"/>
    </source>
</evidence>
<protein>
    <recommendedName>
        <fullName evidence="1">Bacterial EndoU nuclease domain-containing protein</fullName>
    </recommendedName>
</protein>
<dbReference type="OrthoDB" id="6624031at2"/>